<feature type="non-terminal residue" evidence="1">
    <location>
        <position position="1"/>
    </location>
</feature>
<name>A0A392W802_9FABA</name>
<comment type="caution">
    <text evidence="1">The sequence shown here is derived from an EMBL/GenBank/DDBJ whole genome shotgun (WGS) entry which is preliminary data.</text>
</comment>
<sequence>RRQPCSVKPGGVRYRIDGFVNIPFTPYDEYSLKKAVARQPVAVTMFVGKEFQQLKEVVT</sequence>
<dbReference type="Proteomes" id="UP000265520">
    <property type="component" value="Unassembled WGS sequence"/>
</dbReference>
<keyword evidence="2" id="KW-1185">Reference proteome</keyword>
<dbReference type="Gene3D" id="3.90.70.10">
    <property type="entry name" value="Cysteine proteinases"/>
    <property type="match status" value="1"/>
</dbReference>
<protein>
    <submittedName>
        <fullName evidence="1">Uncharacterized protein</fullName>
    </submittedName>
</protein>
<accession>A0A392W802</accession>
<evidence type="ECO:0000313" key="1">
    <source>
        <dbReference type="EMBL" id="MCI96436.1"/>
    </source>
</evidence>
<dbReference type="EMBL" id="LXQA011414740">
    <property type="protein sequence ID" value="MCI96436.1"/>
    <property type="molecule type" value="Genomic_DNA"/>
</dbReference>
<evidence type="ECO:0000313" key="2">
    <source>
        <dbReference type="Proteomes" id="UP000265520"/>
    </source>
</evidence>
<organism evidence="1 2">
    <name type="scientific">Trifolium medium</name>
    <dbReference type="NCBI Taxonomy" id="97028"/>
    <lineage>
        <taxon>Eukaryota</taxon>
        <taxon>Viridiplantae</taxon>
        <taxon>Streptophyta</taxon>
        <taxon>Embryophyta</taxon>
        <taxon>Tracheophyta</taxon>
        <taxon>Spermatophyta</taxon>
        <taxon>Magnoliopsida</taxon>
        <taxon>eudicotyledons</taxon>
        <taxon>Gunneridae</taxon>
        <taxon>Pentapetalae</taxon>
        <taxon>rosids</taxon>
        <taxon>fabids</taxon>
        <taxon>Fabales</taxon>
        <taxon>Fabaceae</taxon>
        <taxon>Papilionoideae</taxon>
        <taxon>50 kb inversion clade</taxon>
        <taxon>NPAAA clade</taxon>
        <taxon>Hologalegina</taxon>
        <taxon>IRL clade</taxon>
        <taxon>Trifolieae</taxon>
        <taxon>Trifolium</taxon>
    </lineage>
</organism>
<proteinExistence type="predicted"/>
<dbReference type="AlphaFoldDB" id="A0A392W802"/>
<reference evidence="1 2" key="1">
    <citation type="journal article" date="2018" name="Front. Plant Sci.">
        <title>Red Clover (Trifolium pratense) and Zigzag Clover (T. medium) - A Picture of Genomic Similarities and Differences.</title>
        <authorList>
            <person name="Dluhosova J."/>
            <person name="Istvanek J."/>
            <person name="Nedelnik J."/>
            <person name="Repkova J."/>
        </authorList>
    </citation>
    <scope>NUCLEOTIDE SEQUENCE [LARGE SCALE GENOMIC DNA]</scope>
    <source>
        <strain evidence="2">cv. 10/8</strain>
        <tissue evidence="1">Leaf</tissue>
    </source>
</reference>